<reference evidence="1 2" key="1">
    <citation type="journal article" date="2013" name="Mar. Genomics">
        <title>Expression of sulfatases in Rhodopirellula baltica and the diversity of sulfatases in the genus Rhodopirellula.</title>
        <authorList>
            <person name="Wegner C.E."/>
            <person name="Richter-Heitmann T."/>
            <person name="Klindworth A."/>
            <person name="Klockow C."/>
            <person name="Richter M."/>
            <person name="Achstetter T."/>
            <person name="Glockner F.O."/>
            <person name="Harder J."/>
        </authorList>
    </citation>
    <scope>NUCLEOTIDE SEQUENCE [LARGE SCALE GENOMIC DNA]</scope>
    <source>
        <strain evidence="1 2">SM1</strain>
    </source>
</reference>
<dbReference type="Proteomes" id="UP000011991">
    <property type="component" value="Unassembled WGS sequence"/>
</dbReference>
<proteinExistence type="predicted"/>
<protein>
    <submittedName>
        <fullName evidence="1">Uncharacterized protein</fullName>
    </submittedName>
</protein>
<keyword evidence="2" id="KW-1185">Reference proteome</keyword>
<evidence type="ECO:0000313" key="2">
    <source>
        <dbReference type="Proteomes" id="UP000011991"/>
    </source>
</evidence>
<sequence length="77" mass="8179">MTKMTGLAKRFLKAAPVCPRDARVAAAIDSSRVTHHVVGYPLLWLTGISWTRLRRDATSSASALSPPSSLSPSAALC</sequence>
<dbReference type="EMBL" id="ANOG01001058">
    <property type="protein sequence ID" value="EMI15653.1"/>
    <property type="molecule type" value="Genomic_DNA"/>
</dbReference>
<gene>
    <name evidence="1" type="ORF">RMSM_07418</name>
</gene>
<comment type="caution">
    <text evidence="1">The sequence shown here is derived from an EMBL/GenBank/DDBJ whole genome shotgun (WGS) entry which is preliminary data.</text>
</comment>
<evidence type="ECO:0000313" key="1">
    <source>
        <dbReference type="EMBL" id="EMI15653.1"/>
    </source>
</evidence>
<accession>M5R844</accession>
<organism evidence="1 2">
    <name type="scientific">Rhodopirellula maiorica SM1</name>
    <dbReference type="NCBI Taxonomy" id="1265738"/>
    <lineage>
        <taxon>Bacteria</taxon>
        <taxon>Pseudomonadati</taxon>
        <taxon>Planctomycetota</taxon>
        <taxon>Planctomycetia</taxon>
        <taxon>Pirellulales</taxon>
        <taxon>Pirellulaceae</taxon>
        <taxon>Novipirellula</taxon>
    </lineage>
</organism>
<name>M5R844_9BACT</name>
<dbReference type="AlphaFoldDB" id="M5R844"/>